<dbReference type="GO" id="GO:0003924">
    <property type="term" value="F:GTPase activity"/>
    <property type="evidence" value="ECO:0007669"/>
    <property type="project" value="InterPro"/>
</dbReference>
<accession>A0AAW5RCK6</accession>
<evidence type="ECO:0000256" key="5">
    <source>
        <dbReference type="ARBA" id="ARBA00023136"/>
    </source>
</evidence>
<dbReference type="SUPFAM" id="SSF52540">
    <property type="entry name" value="P-loop containing nucleoside triphosphate hydrolases"/>
    <property type="match status" value="1"/>
</dbReference>
<keyword evidence="6" id="KW-0175">Coiled coil</keyword>
<evidence type="ECO:0000259" key="7">
    <source>
        <dbReference type="Pfam" id="PF00350"/>
    </source>
</evidence>
<feature type="coiled-coil region" evidence="6">
    <location>
        <begin position="29"/>
        <end position="56"/>
    </location>
</feature>
<dbReference type="EMBL" id="JAHPRE010000095">
    <property type="protein sequence ID" value="MCU4398462.1"/>
    <property type="molecule type" value="Genomic_DNA"/>
</dbReference>
<protein>
    <submittedName>
        <fullName evidence="8">Dynamin family protein</fullName>
    </submittedName>
</protein>
<keyword evidence="4" id="KW-0342">GTP-binding</keyword>
<dbReference type="InterPro" id="IPR027094">
    <property type="entry name" value="Mitofusin_fam"/>
</dbReference>
<evidence type="ECO:0000256" key="6">
    <source>
        <dbReference type="SAM" id="Coils"/>
    </source>
</evidence>
<gene>
    <name evidence="8" type="ORF">KTH64_16280</name>
</gene>
<organism evidence="8 9">
    <name type="scientific">Acinetobacter junii</name>
    <dbReference type="NCBI Taxonomy" id="40215"/>
    <lineage>
        <taxon>Bacteria</taxon>
        <taxon>Pseudomonadati</taxon>
        <taxon>Pseudomonadota</taxon>
        <taxon>Gammaproteobacteria</taxon>
        <taxon>Moraxellales</taxon>
        <taxon>Moraxellaceae</taxon>
        <taxon>Acinetobacter</taxon>
    </lineage>
</organism>
<evidence type="ECO:0000256" key="4">
    <source>
        <dbReference type="ARBA" id="ARBA00023134"/>
    </source>
</evidence>
<keyword evidence="3" id="KW-0378">Hydrolase</keyword>
<comment type="subcellular location">
    <subcellularLocation>
        <location evidence="1">Membrane</location>
    </subcellularLocation>
</comment>
<dbReference type="RefSeq" id="WP_168390296.1">
    <property type="nucleotide sequence ID" value="NZ_JAHPRE010000095.1"/>
</dbReference>
<dbReference type="InterPro" id="IPR045063">
    <property type="entry name" value="Dynamin_N"/>
</dbReference>
<dbReference type="AlphaFoldDB" id="A0AAW5RCK6"/>
<dbReference type="GO" id="GO:0016020">
    <property type="term" value="C:membrane"/>
    <property type="evidence" value="ECO:0007669"/>
    <property type="project" value="UniProtKB-SubCell"/>
</dbReference>
<feature type="domain" description="Dynamin N-terminal" evidence="7">
    <location>
        <begin position="55"/>
        <end position="250"/>
    </location>
</feature>
<evidence type="ECO:0000256" key="3">
    <source>
        <dbReference type="ARBA" id="ARBA00022801"/>
    </source>
</evidence>
<evidence type="ECO:0000313" key="9">
    <source>
        <dbReference type="Proteomes" id="UP001208534"/>
    </source>
</evidence>
<comment type="caution">
    <text evidence="8">The sequence shown here is derived from an EMBL/GenBank/DDBJ whole genome shotgun (WGS) entry which is preliminary data.</text>
</comment>
<evidence type="ECO:0000256" key="1">
    <source>
        <dbReference type="ARBA" id="ARBA00004370"/>
    </source>
</evidence>
<keyword evidence="5" id="KW-0472">Membrane</keyword>
<dbReference type="PANTHER" id="PTHR10465">
    <property type="entry name" value="TRANSMEMBRANE GTPASE FZO1"/>
    <property type="match status" value="1"/>
</dbReference>
<sequence>MSIQQHLEQLSNLCQNLQVWGKRFDNNEISNVFRLKETLQQDIQRFEQEQQTLNIAIMGQVKAGKSSFLNALLFDGKPVLPTAATPKTANLTRISYGATPALEIEYYSKEEWADLEKLAQETYESESVKVAKELVEMVDKAGLDVSVALEQQHQRIEATSLDELMHILNQYAGNDGQYTALVKMTRLYLPNEELKGFDVIDTPGMNDPVISRTQKTKEEMARCDVVFFLSRASQFLDQSDIDLLTEQLPQGGVERLFLIAGQYDSAILDDGFNQESLADCESNLQRRLNKRAVKELGDLADKKRKAGHEHLANLLENLVSPIVSSTFAHGFASWDSSTWDAAMQHVYKELKETADNDWDGYQFTQQDWQRIANFETLKEKYQAARIEKNQILESKKQSLLPKAQEKLDEALTDLRETVEGRIIRLNTQDISQLTESEKQLEQRIRAISSKLEQHIGTELISIQKASNSIAQELQKSIQQYTQLTTRTGSETHEEAYEVSTSVIWKPWTWLSSETRYRTYTTNYEYLSASDAVEQIAQYARNCKVDIQYHFNDLIRPNQLKLNLRRALVNELNTAQADFDVTQFKNVLDAVIRQLNLPELNLEIGDPSRKISQNFSGQIKSSNDMQKLKQALNQSLQEVFKLLNDQFKASAKQIEFNLTDIQNLLAHKLTQGLENELLQIKRDFAEKQKSIQEYEALKALISDEASTKKIA</sequence>
<evidence type="ECO:0000256" key="2">
    <source>
        <dbReference type="ARBA" id="ARBA00022741"/>
    </source>
</evidence>
<evidence type="ECO:0000313" key="8">
    <source>
        <dbReference type="EMBL" id="MCU4398462.1"/>
    </source>
</evidence>
<proteinExistence type="predicted"/>
<keyword evidence="2" id="KW-0547">Nucleotide-binding</keyword>
<dbReference type="InterPro" id="IPR027417">
    <property type="entry name" value="P-loop_NTPase"/>
</dbReference>
<dbReference type="Gene3D" id="3.40.50.300">
    <property type="entry name" value="P-loop containing nucleotide triphosphate hydrolases"/>
    <property type="match status" value="1"/>
</dbReference>
<dbReference type="GO" id="GO:0005525">
    <property type="term" value="F:GTP binding"/>
    <property type="evidence" value="ECO:0007669"/>
    <property type="project" value="UniProtKB-KW"/>
</dbReference>
<dbReference type="Proteomes" id="UP001208534">
    <property type="component" value="Unassembled WGS sequence"/>
</dbReference>
<name>A0AAW5RCK6_ACIJU</name>
<reference evidence="8" key="1">
    <citation type="submission" date="2021-06" db="EMBL/GenBank/DDBJ databases">
        <title>Propagation of a rapidly emergent carbapenem-resistant Acinetobacter baumannii lineage by various extra-hospital transmission networks.</title>
        <authorList>
            <person name="Calix J."/>
        </authorList>
    </citation>
    <scope>NUCLEOTIDE SEQUENCE</scope>
    <source>
        <strain evidence="8">WU_MDCI_Aw63</strain>
    </source>
</reference>
<dbReference type="Pfam" id="PF00350">
    <property type="entry name" value="Dynamin_N"/>
    <property type="match status" value="1"/>
</dbReference>
<dbReference type="PANTHER" id="PTHR10465:SF0">
    <property type="entry name" value="SARCALUMENIN"/>
    <property type="match status" value="1"/>
</dbReference>